<dbReference type="SUPFAM" id="SSF141571">
    <property type="entry name" value="Pentapeptide repeat-like"/>
    <property type="match status" value="2"/>
</dbReference>
<evidence type="ECO:0000256" key="2">
    <source>
        <dbReference type="SAM" id="Coils"/>
    </source>
</evidence>
<dbReference type="InterPro" id="IPR018683">
    <property type="entry name" value="DUF2169"/>
</dbReference>
<dbReference type="Pfam" id="PF09937">
    <property type="entry name" value="DUF2169"/>
    <property type="match status" value="1"/>
</dbReference>
<sequence>MASIIKPRTLGILTRSERRRVGASFIVSAFGMFDLSHPDHFEGDQALWMAAAEGVAPGSFLDIGMPKPCAEILVGGKACPAGGVATPAMLLDYAVGPVSKRIAVVGDRYWTLDGRGMSDPVPFTAMPLDPARAFGGPGHPTNPGGLGYRAHDRMVAGELVALPNLEDIPHLVGDPLDNPPPILFGPGDPTSPERRRYAGTYDQAWLDELAPALPDDADPRLFLIGPEDQRLPGYLTGDEPYRLIGFAADTPGLEGRLPGFRVRAFLGMEGRPNELVELPMVIDTLWLMAGLRRGILIYRAAQAVADIDGLDVRQVMLAYERITDPPRPYEHYLETLARRTDPENAHKTALDDRPLSPLRSEEIDAEKLAARIAYNEADRDRRHAASVFMMERQLEKSGLPPSLWPEPPPPPPVTMIFPTPEEFESGDIDYGALFDGLDAERKRIEETVAQIEAEAEKTRAALEGIDFTKEDGGLDALLASLGGDPIENPLKAVDSALAAFKPPEKDPLAPEGSHEKLLDALTEAGSFREKLAAAQVGPDDETLLERAIARFRRLPEGSPLYDVRQAMANLTDFKIPGADDLGVLLDEIAAPGSPKPPPPRPPQPASATIAEGLAIPELPGDKRAEISGKLDELDATLRSSFPKLAGREGSALDALLADLAPPDVEPLPSDPRAAIAAAEARIGSTVKDAEAELDAMEASYEEGMTQARRSTPGAMFPTDALSPASARRFGEVALGDKIASRSFAGCDLAGIDLAGADLSGWDLTGVFLEKSDLRGTRLAGAKMTQATLTEADLTGADLSGVDLSEANLSKARLNFARLDGARLDNARAFETDFSDASLRGASLADLSIMMAKFTRTDFTAARLSSLSFLRSPCENTIFDDAVLERCQLIEANLVGVRFRNATMRECAFLVVEATGADFTSADLAKVSFLGGCGLERACFDGAWAPGTSWHKAKMAGATFKRAVFDGAVFSEADVSGANLRLVSLRGARLDSTRLSASDLVGACLHEAQMRRTDLTGARLRGASLYGANMADAQLDAADFTKADLGLTRLSLSTAHKQGGRDAA</sequence>
<gene>
    <name evidence="4" type="ORF">F0357_20860</name>
</gene>
<reference evidence="4 5" key="1">
    <citation type="submission" date="2019-09" db="EMBL/GenBank/DDBJ databases">
        <title>Segnochrobactrum spirostomi gen. nov., sp. nov., isolated from the ciliate Spirostomum cf. yagiui and description of a novel family, Segnochrobactraceae fam. nov. within the order Rhizobiales of the class Alphaproteobacteria.</title>
        <authorList>
            <person name="Akter S."/>
            <person name="Shazib S.U.A."/>
            <person name="Shin M.K."/>
        </authorList>
    </citation>
    <scope>NUCLEOTIDE SEQUENCE [LARGE SCALE GENOMIC DNA]</scope>
    <source>
        <strain evidence="4 5">Sp-1</strain>
    </source>
</reference>
<organism evidence="4 5">
    <name type="scientific">Segnochrobactrum spirostomi</name>
    <dbReference type="NCBI Taxonomy" id="2608987"/>
    <lineage>
        <taxon>Bacteria</taxon>
        <taxon>Pseudomonadati</taxon>
        <taxon>Pseudomonadota</taxon>
        <taxon>Alphaproteobacteria</taxon>
        <taxon>Hyphomicrobiales</taxon>
        <taxon>Segnochrobactraceae</taxon>
        <taxon>Segnochrobactrum</taxon>
    </lineage>
</organism>
<dbReference type="PANTHER" id="PTHR47485">
    <property type="entry name" value="THYLAKOID LUMENAL 17.4 KDA PROTEIN, CHLOROPLASTIC"/>
    <property type="match status" value="1"/>
</dbReference>
<proteinExistence type="predicted"/>
<keyword evidence="5" id="KW-1185">Reference proteome</keyword>
<evidence type="ECO:0000313" key="5">
    <source>
        <dbReference type="Proteomes" id="UP000332515"/>
    </source>
</evidence>
<evidence type="ECO:0000313" key="4">
    <source>
        <dbReference type="EMBL" id="MQT15060.1"/>
    </source>
</evidence>
<dbReference type="Gene3D" id="2.160.20.80">
    <property type="entry name" value="E3 ubiquitin-protein ligase SopA"/>
    <property type="match status" value="3"/>
</dbReference>
<name>A0A6A7Y6V5_9HYPH</name>
<evidence type="ECO:0000259" key="3">
    <source>
        <dbReference type="Pfam" id="PF09937"/>
    </source>
</evidence>
<dbReference type="AlphaFoldDB" id="A0A6A7Y6V5"/>
<keyword evidence="1" id="KW-0677">Repeat</keyword>
<accession>A0A6A7Y6V5</accession>
<keyword evidence="2" id="KW-0175">Coiled coil</keyword>
<protein>
    <submittedName>
        <fullName evidence="4">DUF2169 domain-containing protein</fullName>
    </submittedName>
</protein>
<dbReference type="PANTHER" id="PTHR47485:SF1">
    <property type="entry name" value="THYLAKOID LUMENAL 17.4 KDA PROTEIN, CHLOROPLASTIC"/>
    <property type="match status" value="1"/>
</dbReference>
<evidence type="ECO:0000256" key="1">
    <source>
        <dbReference type="ARBA" id="ARBA00022737"/>
    </source>
</evidence>
<feature type="domain" description="DUF2169" evidence="3">
    <location>
        <begin position="25"/>
        <end position="299"/>
    </location>
</feature>
<dbReference type="InterPro" id="IPR001646">
    <property type="entry name" value="5peptide_repeat"/>
</dbReference>
<dbReference type="Pfam" id="PF00805">
    <property type="entry name" value="Pentapeptide"/>
    <property type="match status" value="3"/>
</dbReference>
<feature type="coiled-coil region" evidence="2">
    <location>
        <begin position="434"/>
        <end position="461"/>
    </location>
</feature>
<dbReference type="RefSeq" id="WP_153489302.1">
    <property type="nucleotide sequence ID" value="NZ_VWNA01000003.1"/>
</dbReference>
<dbReference type="EMBL" id="VWNA01000003">
    <property type="protein sequence ID" value="MQT15060.1"/>
    <property type="molecule type" value="Genomic_DNA"/>
</dbReference>
<comment type="caution">
    <text evidence="4">The sequence shown here is derived from an EMBL/GenBank/DDBJ whole genome shotgun (WGS) entry which is preliminary data.</text>
</comment>
<dbReference type="Proteomes" id="UP000332515">
    <property type="component" value="Unassembled WGS sequence"/>
</dbReference>